<evidence type="ECO:0000313" key="1">
    <source>
        <dbReference type="EMBL" id="SOB87155.1"/>
    </source>
</evidence>
<dbReference type="EMBL" id="OBMI01000002">
    <property type="protein sequence ID" value="SOB87155.1"/>
    <property type="molecule type" value="Genomic_DNA"/>
</dbReference>
<reference evidence="1 2" key="1">
    <citation type="submission" date="2017-07" db="EMBL/GenBank/DDBJ databases">
        <authorList>
            <person name="Sun Z.S."/>
            <person name="Albrecht U."/>
            <person name="Echele G."/>
            <person name="Lee C.C."/>
        </authorList>
    </citation>
    <scope>NUCLEOTIDE SEQUENCE [LARGE SCALE GENOMIC DNA]</scope>
    <source>
        <strain evidence="1 2">CGMCC 1.12672</strain>
    </source>
</reference>
<accession>A0A285QYX0</accession>
<dbReference type="AlphaFoldDB" id="A0A285QYX0"/>
<keyword evidence="2" id="KW-1185">Reference proteome</keyword>
<dbReference type="RefSeq" id="WP_245858404.1">
    <property type="nucleotide sequence ID" value="NZ_OBMI01000002.1"/>
</dbReference>
<sequence length="86" mass="9487">MAPSMSNAFLDCPPDESAVTDYDRAHLKIYLRLLDADAAGACWQEIAPILFGVDPAAEPCRAESICGSHLERAKWMTTHGPDELRR</sequence>
<proteinExistence type="predicted"/>
<gene>
    <name evidence="1" type="ORF">SAMN06297144_2277</name>
</gene>
<protein>
    <submittedName>
        <fullName evidence="1">Uncharacterized conserved protein</fullName>
    </submittedName>
</protein>
<name>A0A285QYX0_9SPHN</name>
<dbReference type="Proteomes" id="UP000219494">
    <property type="component" value="Unassembled WGS sequence"/>
</dbReference>
<organism evidence="1 2">
    <name type="scientific">Sphingomonas guangdongensis</name>
    <dbReference type="NCBI Taxonomy" id="1141890"/>
    <lineage>
        <taxon>Bacteria</taxon>
        <taxon>Pseudomonadati</taxon>
        <taxon>Pseudomonadota</taxon>
        <taxon>Alphaproteobacteria</taxon>
        <taxon>Sphingomonadales</taxon>
        <taxon>Sphingomonadaceae</taxon>
        <taxon>Sphingomonas</taxon>
    </lineage>
</organism>
<evidence type="ECO:0000313" key="2">
    <source>
        <dbReference type="Proteomes" id="UP000219494"/>
    </source>
</evidence>